<dbReference type="Proteomes" id="UP001207918">
    <property type="component" value="Unassembled WGS sequence"/>
</dbReference>
<evidence type="ECO:0000313" key="3">
    <source>
        <dbReference type="EMBL" id="MCW9709253.1"/>
    </source>
</evidence>
<evidence type="ECO:0000256" key="1">
    <source>
        <dbReference type="SAM" id="MobiDB-lite"/>
    </source>
</evidence>
<dbReference type="RefSeq" id="WP_265768123.1">
    <property type="nucleotide sequence ID" value="NZ_JAGGJA010000028.1"/>
</dbReference>
<organism evidence="3 4">
    <name type="scientific">Fodinibius salsisoli</name>
    <dbReference type="NCBI Taxonomy" id="2820877"/>
    <lineage>
        <taxon>Bacteria</taxon>
        <taxon>Pseudomonadati</taxon>
        <taxon>Balneolota</taxon>
        <taxon>Balneolia</taxon>
        <taxon>Balneolales</taxon>
        <taxon>Balneolaceae</taxon>
        <taxon>Fodinibius</taxon>
    </lineage>
</organism>
<feature type="region of interest" description="Disordered" evidence="1">
    <location>
        <begin position="50"/>
        <end position="80"/>
    </location>
</feature>
<keyword evidence="4" id="KW-1185">Reference proteome</keyword>
<evidence type="ECO:0000256" key="2">
    <source>
        <dbReference type="SAM" id="SignalP"/>
    </source>
</evidence>
<evidence type="ECO:0008006" key="5">
    <source>
        <dbReference type="Google" id="ProtNLM"/>
    </source>
</evidence>
<keyword evidence="2" id="KW-0732">Signal</keyword>
<sequence>MKNLTIYFVLLTAFLLLNSCGSTDSQHEEDAVYPMFVDVNSNGINDYVEQSTHESGSITTSKSNDRTSNQDQHFGEHGHDFIDQDSDGICDYAQNGSPTWHGPGFVDDNNNGICDYWDTSHAMHRRHEGMRFHDENSNEINDYFERETHRGAGHNFVDQNGDGICDYAQDGSPIWHGPGFTDANQNGICDYWEEGGRGHGRGHGMNGGNH</sequence>
<feature type="chain" id="PRO_5046703802" description="Lipoprotein" evidence="2">
    <location>
        <begin position="25"/>
        <end position="210"/>
    </location>
</feature>
<proteinExistence type="predicted"/>
<accession>A0ABT3PTQ9</accession>
<reference evidence="3 4" key="1">
    <citation type="submission" date="2021-03" db="EMBL/GenBank/DDBJ databases">
        <title>Aliifodinibius sp. nov., a new bacterium isolated from saline soil.</title>
        <authorList>
            <person name="Galisteo C."/>
            <person name="De La Haba R."/>
            <person name="Sanchez-Porro C."/>
            <person name="Ventosa A."/>
        </authorList>
    </citation>
    <scope>NUCLEOTIDE SEQUENCE [LARGE SCALE GENOMIC DNA]</scope>
    <source>
        <strain evidence="3 4">1BSP15-2V2</strain>
    </source>
</reference>
<name>A0ABT3PTQ9_9BACT</name>
<gene>
    <name evidence="3" type="ORF">J6I44_20490</name>
</gene>
<feature type="signal peptide" evidence="2">
    <location>
        <begin position="1"/>
        <end position="24"/>
    </location>
</feature>
<protein>
    <recommendedName>
        <fullName evidence="5">Lipoprotein</fullName>
    </recommendedName>
</protein>
<comment type="caution">
    <text evidence="3">The sequence shown here is derived from an EMBL/GenBank/DDBJ whole genome shotgun (WGS) entry which is preliminary data.</text>
</comment>
<evidence type="ECO:0000313" key="4">
    <source>
        <dbReference type="Proteomes" id="UP001207918"/>
    </source>
</evidence>
<dbReference type="EMBL" id="JAGGJA010000028">
    <property type="protein sequence ID" value="MCW9709253.1"/>
    <property type="molecule type" value="Genomic_DNA"/>
</dbReference>
<feature type="compositionally biased region" description="Polar residues" evidence="1">
    <location>
        <begin position="50"/>
        <end position="72"/>
    </location>
</feature>